<keyword evidence="1" id="KW-1185">Reference proteome</keyword>
<dbReference type="AlphaFoldDB" id="A0A915IA81"/>
<evidence type="ECO:0000313" key="1">
    <source>
        <dbReference type="Proteomes" id="UP000887565"/>
    </source>
</evidence>
<protein>
    <submittedName>
        <fullName evidence="2">Uncharacterized protein</fullName>
    </submittedName>
</protein>
<accession>A0A915IA81</accession>
<sequence length="80" mass="9092">MANNFNAKPTACCYKARRLKAFKCFVVVLTSKQSWSPVYCRIIIIPSHLSNATVRLGSSKTIRRNNMVLLVQAKLYVLNM</sequence>
<reference evidence="2" key="1">
    <citation type="submission" date="2022-11" db="UniProtKB">
        <authorList>
            <consortium name="WormBaseParasite"/>
        </authorList>
    </citation>
    <scope>IDENTIFICATION</scope>
</reference>
<dbReference type="WBParaSite" id="nRc.2.0.1.t10777-RA">
    <property type="protein sequence ID" value="nRc.2.0.1.t10777-RA"/>
    <property type="gene ID" value="nRc.2.0.1.g10777"/>
</dbReference>
<proteinExistence type="predicted"/>
<dbReference type="Proteomes" id="UP000887565">
    <property type="component" value="Unplaced"/>
</dbReference>
<name>A0A915IA81_ROMCU</name>
<evidence type="ECO:0000313" key="2">
    <source>
        <dbReference type="WBParaSite" id="nRc.2.0.1.t10777-RA"/>
    </source>
</evidence>
<organism evidence="1 2">
    <name type="scientific">Romanomermis culicivorax</name>
    <name type="common">Nematode worm</name>
    <dbReference type="NCBI Taxonomy" id="13658"/>
    <lineage>
        <taxon>Eukaryota</taxon>
        <taxon>Metazoa</taxon>
        <taxon>Ecdysozoa</taxon>
        <taxon>Nematoda</taxon>
        <taxon>Enoplea</taxon>
        <taxon>Dorylaimia</taxon>
        <taxon>Mermithida</taxon>
        <taxon>Mermithoidea</taxon>
        <taxon>Mermithidae</taxon>
        <taxon>Romanomermis</taxon>
    </lineage>
</organism>